<comment type="subcellular location">
    <subcellularLocation>
        <location evidence="1">Nucleus</location>
    </subcellularLocation>
</comment>
<evidence type="ECO:0000259" key="8">
    <source>
        <dbReference type="PROSITE" id="PS50048"/>
    </source>
</evidence>
<feature type="coiled-coil region" evidence="6">
    <location>
        <begin position="72"/>
        <end position="106"/>
    </location>
</feature>
<dbReference type="PROSITE" id="PS50048">
    <property type="entry name" value="ZN2_CY6_FUNGAL_2"/>
    <property type="match status" value="1"/>
</dbReference>
<keyword evidence="6" id="KW-0175">Coiled coil</keyword>
<dbReference type="PANTHER" id="PTHR47338">
    <property type="entry name" value="ZN(II)2CYS6 TRANSCRIPTION FACTOR (EUROFUNG)-RELATED"/>
    <property type="match status" value="1"/>
</dbReference>
<feature type="compositionally biased region" description="Low complexity" evidence="7">
    <location>
        <begin position="630"/>
        <end position="645"/>
    </location>
</feature>
<evidence type="ECO:0000256" key="4">
    <source>
        <dbReference type="ARBA" id="ARBA00023163"/>
    </source>
</evidence>
<evidence type="ECO:0000256" key="6">
    <source>
        <dbReference type="SAM" id="Coils"/>
    </source>
</evidence>
<dbReference type="PANTHER" id="PTHR47338:SF5">
    <property type="entry name" value="ZN(II)2CYS6 TRANSCRIPTION FACTOR (EUROFUNG)"/>
    <property type="match status" value="1"/>
</dbReference>
<evidence type="ECO:0000256" key="7">
    <source>
        <dbReference type="SAM" id="MobiDB-lite"/>
    </source>
</evidence>
<dbReference type="GO" id="GO:0008270">
    <property type="term" value="F:zinc ion binding"/>
    <property type="evidence" value="ECO:0007669"/>
    <property type="project" value="InterPro"/>
</dbReference>
<dbReference type="Proteomes" id="UP001234581">
    <property type="component" value="Unassembled WGS sequence"/>
</dbReference>
<dbReference type="GO" id="GO:0005634">
    <property type="term" value="C:nucleus"/>
    <property type="evidence" value="ECO:0007669"/>
    <property type="project" value="UniProtKB-SubCell"/>
</dbReference>
<keyword evidence="3" id="KW-0805">Transcription regulation</keyword>
<dbReference type="AlphaFoldDB" id="A0AAD7VDA0"/>
<evidence type="ECO:0000256" key="3">
    <source>
        <dbReference type="ARBA" id="ARBA00023015"/>
    </source>
</evidence>
<evidence type="ECO:0000313" key="10">
    <source>
        <dbReference type="Proteomes" id="UP001234581"/>
    </source>
</evidence>
<dbReference type="GeneID" id="83209538"/>
<keyword evidence="4" id="KW-0804">Transcription</keyword>
<name>A0AAD7VDA0_9FUNG</name>
<feature type="region of interest" description="Disordered" evidence="7">
    <location>
        <begin position="629"/>
        <end position="679"/>
    </location>
</feature>
<evidence type="ECO:0000256" key="2">
    <source>
        <dbReference type="ARBA" id="ARBA00022723"/>
    </source>
</evidence>
<dbReference type="GO" id="GO:0000981">
    <property type="term" value="F:DNA-binding transcription factor activity, RNA polymerase II-specific"/>
    <property type="evidence" value="ECO:0007669"/>
    <property type="project" value="InterPro"/>
</dbReference>
<proteinExistence type="predicted"/>
<dbReference type="InterPro" id="IPR001138">
    <property type="entry name" value="Zn2Cys6_DnaBD"/>
</dbReference>
<feature type="domain" description="Zn(2)-C6 fungal-type" evidence="8">
    <location>
        <begin position="18"/>
        <end position="49"/>
    </location>
</feature>
<dbReference type="EMBL" id="JARTCD010000005">
    <property type="protein sequence ID" value="KAJ8662426.1"/>
    <property type="molecule type" value="Genomic_DNA"/>
</dbReference>
<dbReference type="RefSeq" id="XP_058347339.1">
    <property type="nucleotide sequence ID" value="XM_058482208.1"/>
</dbReference>
<evidence type="ECO:0000313" key="9">
    <source>
        <dbReference type="EMBL" id="KAJ8662426.1"/>
    </source>
</evidence>
<keyword evidence="10" id="KW-1185">Reference proteome</keyword>
<dbReference type="InterPro" id="IPR050815">
    <property type="entry name" value="TF_fung"/>
</dbReference>
<evidence type="ECO:0000256" key="1">
    <source>
        <dbReference type="ARBA" id="ARBA00004123"/>
    </source>
</evidence>
<dbReference type="PROSITE" id="PS00463">
    <property type="entry name" value="ZN2_CY6_FUNGAL_1"/>
    <property type="match status" value="1"/>
</dbReference>
<gene>
    <name evidence="9" type="ORF">O0I10_002120</name>
</gene>
<dbReference type="InterPro" id="IPR036864">
    <property type="entry name" value="Zn2-C6_fun-type_DNA-bd_sf"/>
</dbReference>
<protein>
    <recommendedName>
        <fullName evidence="8">Zn(2)-C6 fungal-type domain-containing protein</fullName>
    </recommendedName>
</protein>
<keyword evidence="2" id="KW-0479">Metal-binding</keyword>
<comment type="caution">
    <text evidence="9">The sequence shown here is derived from an EMBL/GenBank/DDBJ whole genome shotgun (WGS) entry which is preliminary data.</text>
</comment>
<dbReference type="SUPFAM" id="SSF57701">
    <property type="entry name" value="Zn2/Cys6 DNA-binding domain"/>
    <property type="match status" value="1"/>
</dbReference>
<keyword evidence="5" id="KW-0539">Nucleus</keyword>
<evidence type="ECO:0000256" key="5">
    <source>
        <dbReference type="ARBA" id="ARBA00023242"/>
    </source>
</evidence>
<feature type="compositionally biased region" description="Basic and acidic residues" evidence="7">
    <location>
        <begin position="663"/>
        <end position="673"/>
    </location>
</feature>
<sequence length="679" mass="78578">MREVVFTESIEHRSRHVPCEHCRKHRRKCATLTGTHCERCRRMALVCLYKFTRRPAAAVECPQAAAIEAKRRRLLRSKRQHVRDQVRQLEQLVNDMETELQSFGDHGRKRIGEAEQWLSISAHDGGNMRIEAPVKTVAEMLVLMKRARAYFCAGNDDDYFDPPIIRSPLYFSDRRAKDAYLMIQRASPIEYVLRRFILGLAFGKSNNAVVTGASTKSIANEESIDHNHPSVINLKRRIIHHYFEQTCYPHQRLIRSHYLPLLLKNTDCLLANSIVAAISNSLCNHVCVQGLPFTRKTFATSCQQKAYMQLRDVLFDEPTVEIIASIRHISTCLMLELNVQEARRLVHLGWRMVLVLKNKYWPLLHSRDNSRHIDHNVTLVEAESWRRLFYDMRSFEMSLAMLFNDGTMDLSSLIASAQYVGRPMRLAEEESCYNTASDIYQYLTALSILPGHFDSAFERQDITCCMLYAGMIERISYSDMAYIESRLVEFWHLLPRAYVLSDEPVMEVLSMERIRQCQEPYIMYLNLAYFMYWILIQMRLMRVSTTIPDTNDTRDSQRALAIVSTCCDAVAKLSLTLYDVSPCLVDVHWLVLISDLLMTFKNAADDVIRTRAQENMQWMMYILNNLSQKPPTHTSPTSSTPSNSTPTPPPAFHGEMSRLMTVRIKDNDHHDQQHNQPVP</sequence>
<dbReference type="CDD" id="cd12148">
    <property type="entry name" value="fungal_TF_MHR"/>
    <property type="match status" value="1"/>
</dbReference>
<accession>A0AAD7VDA0</accession>
<organism evidence="9 10">
    <name type="scientific">Lichtheimia ornata</name>
    <dbReference type="NCBI Taxonomy" id="688661"/>
    <lineage>
        <taxon>Eukaryota</taxon>
        <taxon>Fungi</taxon>
        <taxon>Fungi incertae sedis</taxon>
        <taxon>Mucoromycota</taxon>
        <taxon>Mucoromycotina</taxon>
        <taxon>Mucoromycetes</taxon>
        <taxon>Mucorales</taxon>
        <taxon>Lichtheimiaceae</taxon>
        <taxon>Lichtheimia</taxon>
    </lineage>
</organism>
<reference evidence="9 10" key="1">
    <citation type="submission" date="2023-03" db="EMBL/GenBank/DDBJ databases">
        <title>Genome sequence of Lichtheimia ornata CBS 291.66.</title>
        <authorList>
            <person name="Mohabir J.T."/>
            <person name="Shea T.P."/>
            <person name="Kurbessoian T."/>
            <person name="Berby B."/>
            <person name="Fontaine J."/>
            <person name="Livny J."/>
            <person name="Gnirke A."/>
            <person name="Stajich J.E."/>
            <person name="Cuomo C.A."/>
        </authorList>
    </citation>
    <scope>NUCLEOTIDE SEQUENCE [LARGE SCALE GENOMIC DNA]</scope>
    <source>
        <strain evidence="9">CBS 291.66</strain>
    </source>
</reference>